<evidence type="ECO:0000313" key="2">
    <source>
        <dbReference type="EMBL" id="KAF0909526.1"/>
    </source>
</evidence>
<organism evidence="2 3">
    <name type="scientific">Oryza meyeriana var. granulata</name>
    <dbReference type="NCBI Taxonomy" id="110450"/>
    <lineage>
        <taxon>Eukaryota</taxon>
        <taxon>Viridiplantae</taxon>
        <taxon>Streptophyta</taxon>
        <taxon>Embryophyta</taxon>
        <taxon>Tracheophyta</taxon>
        <taxon>Spermatophyta</taxon>
        <taxon>Magnoliopsida</taxon>
        <taxon>Liliopsida</taxon>
        <taxon>Poales</taxon>
        <taxon>Poaceae</taxon>
        <taxon>BOP clade</taxon>
        <taxon>Oryzoideae</taxon>
        <taxon>Oryzeae</taxon>
        <taxon>Oryzinae</taxon>
        <taxon>Oryza</taxon>
        <taxon>Oryza meyeriana</taxon>
    </lineage>
</organism>
<reference evidence="2 3" key="1">
    <citation type="submission" date="2019-11" db="EMBL/GenBank/DDBJ databases">
        <title>Whole genome sequence of Oryza granulata.</title>
        <authorList>
            <person name="Li W."/>
        </authorList>
    </citation>
    <scope>NUCLEOTIDE SEQUENCE [LARGE SCALE GENOMIC DNA]</scope>
    <source>
        <strain evidence="3">cv. Menghai</strain>
        <tissue evidence="2">Leaf</tissue>
    </source>
</reference>
<sequence length="74" mass="8684">MRMTTLMMVYMMRMTWKMSTLLILNMMTEKLIFNDGYIAIMQGWVADVSMHDYFSGWTCSTTVFLPESCSTFVI</sequence>
<proteinExistence type="predicted"/>
<evidence type="ECO:0008006" key="4">
    <source>
        <dbReference type="Google" id="ProtNLM"/>
    </source>
</evidence>
<keyword evidence="3" id="KW-1185">Reference proteome</keyword>
<evidence type="ECO:0000256" key="1">
    <source>
        <dbReference type="SAM" id="SignalP"/>
    </source>
</evidence>
<comment type="caution">
    <text evidence="2">The sequence shown here is derived from an EMBL/GenBank/DDBJ whole genome shotgun (WGS) entry which is preliminary data.</text>
</comment>
<accession>A0A6G1DAS7</accession>
<keyword evidence="1" id="KW-0732">Signal</keyword>
<evidence type="ECO:0000313" key="3">
    <source>
        <dbReference type="Proteomes" id="UP000479710"/>
    </source>
</evidence>
<dbReference type="AlphaFoldDB" id="A0A6G1DAS7"/>
<feature type="signal peptide" evidence="1">
    <location>
        <begin position="1"/>
        <end position="20"/>
    </location>
</feature>
<gene>
    <name evidence="2" type="ORF">E2562_037098</name>
</gene>
<protein>
    <recommendedName>
        <fullName evidence="4">Secreted protein</fullName>
    </recommendedName>
</protein>
<feature type="chain" id="PRO_5026217464" description="Secreted protein" evidence="1">
    <location>
        <begin position="21"/>
        <end position="74"/>
    </location>
</feature>
<dbReference type="Proteomes" id="UP000479710">
    <property type="component" value="Unassembled WGS sequence"/>
</dbReference>
<dbReference type="EMBL" id="SPHZ02000007">
    <property type="protein sequence ID" value="KAF0909526.1"/>
    <property type="molecule type" value="Genomic_DNA"/>
</dbReference>
<name>A0A6G1DAS7_9ORYZ</name>